<evidence type="ECO:0000313" key="3">
    <source>
        <dbReference type="Proteomes" id="UP000750502"/>
    </source>
</evidence>
<reference evidence="2" key="2">
    <citation type="submission" date="2020-10" db="EMBL/GenBank/DDBJ databases">
        <authorList>
            <person name="Peck L.D."/>
            <person name="Nowell R.W."/>
            <person name="Flood J."/>
            <person name="Ryan M.J."/>
            <person name="Barraclough T.G."/>
        </authorList>
    </citation>
    <scope>NUCLEOTIDE SEQUENCE</scope>
    <source>
        <strain evidence="2">IMI 127659i</strain>
    </source>
</reference>
<proteinExistence type="predicted"/>
<evidence type="ECO:0000256" key="1">
    <source>
        <dbReference type="SAM" id="MobiDB-lite"/>
    </source>
</evidence>
<dbReference type="OrthoDB" id="3431997at2759"/>
<evidence type="ECO:0000313" key="2">
    <source>
        <dbReference type="EMBL" id="KAG5770801.1"/>
    </source>
</evidence>
<dbReference type="EMBL" id="JADFTT010000051">
    <property type="protein sequence ID" value="KAG5770801.1"/>
    <property type="molecule type" value="Genomic_DNA"/>
</dbReference>
<accession>A0A9P7HZS1</accession>
<organism evidence="2 3">
    <name type="scientific">Fusarium xylarioides</name>
    <dbReference type="NCBI Taxonomy" id="221167"/>
    <lineage>
        <taxon>Eukaryota</taxon>
        <taxon>Fungi</taxon>
        <taxon>Dikarya</taxon>
        <taxon>Ascomycota</taxon>
        <taxon>Pezizomycotina</taxon>
        <taxon>Sordariomycetes</taxon>
        <taxon>Hypocreomycetidae</taxon>
        <taxon>Hypocreales</taxon>
        <taxon>Nectriaceae</taxon>
        <taxon>Fusarium</taxon>
        <taxon>Fusarium fujikuroi species complex</taxon>
    </lineage>
</organism>
<feature type="region of interest" description="Disordered" evidence="1">
    <location>
        <begin position="160"/>
        <end position="206"/>
    </location>
</feature>
<reference evidence="2" key="1">
    <citation type="journal article" date="2020" name="bioRxiv">
        <title>Historical genomics reveals the evolutionary mechanisms behind multiple outbreaks of the host-specific coffee wilt pathogen Fusarium xylarioides.</title>
        <authorList>
            <person name="Peck D."/>
            <person name="Nowell R.W."/>
            <person name="Flood J."/>
            <person name="Ryan M.J."/>
            <person name="Barraclough T.G."/>
        </authorList>
    </citation>
    <scope>NUCLEOTIDE SEQUENCE</scope>
    <source>
        <strain evidence="2">IMI 127659i</strain>
    </source>
</reference>
<name>A0A9P7HZS1_9HYPO</name>
<comment type="caution">
    <text evidence="2">The sequence shown here is derived from an EMBL/GenBank/DDBJ whole genome shotgun (WGS) entry which is preliminary data.</text>
</comment>
<protein>
    <submittedName>
        <fullName evidence="2">Uncharacterized protein</fullName>
    </submittedName>
</protein>
<keyword evidence="3" id="KW-1185">Reference proteome</keyword>
<gene>
    <name evidence="2" type="ORF">H9Q72_002482</name>
</gene>
<dbReference type="Proteomes" id="UP000750502">
    <property type="component" value="Unassembled WGS sequence"/>
</dbReference>
<dbReference type="AlphaFoldDB" id="A0A9P7HZS1"/>
<sequence>MRHSDSKAIAETLPHSVQRGMFHVLRASYKKDFPLKILVYLGMSDREHLYSTGLPARWFGQLLLQDSHSSDSSVLTGTELEGKCGIDCGILLPSNPGIESSGRVIPRHRNTVKYQHWFGMQVGQGADRHIEGFERRRPYSSEAQSVGESRYGWKLVQLDHGAEEPNNGNPTDRPDQGNEIANSSHEAVAVSAGSGDWKSMHKTGTF</sequence>